<organism evidence="4 5">
    <name type="scientific">Durusdinium trenchii</name>
    <dbReference type="NCBI Taxonomy" id="1381693"/>
    <lineage>
        <taxon>Eukaryota</taxon>
        <taxon>Sar</taxon>
        <taxon>Alveolata</taxon>
        <taxon>Dinophyceae</taxon>
        <taxon>Suessiales</taxon>
        <taxon>Symbiodiniaceae</taxon>
        <taxon>Durusdinium</taxon>
    </lineage>
</organism>
<feature type="compositionally biased region" description="Basic and acidic residues" evidence="2">
    <location>
        <begin position="962"/>
        <end position="976"/>
    </location>
</feature>
<protein>
    <recommendedName>
        <fullName evidence="3">K Homology domain-containing protein</fullName>
    </recommendedName>
</protein>
<feature type="compositionally biased region" description="Polar residues" evidence="2">
    <location>
        <begin position="1104"/>
        <end position="1114"/>
    </location>
</feature>
<dbReference type="EMBL" id="CAXAMM010012359">
    <property type="protein sequence ID" value="CAK9028705.1"/>
    <property type="molecule type" value="Genomic_DNA"/>
</dbReference>
<dbReference type="InterPro" id="IPR004087">
    <property type="entry name" value="KH_dom"/>
</dbReference>
<feature type="compositionally biased region" description="Polar residues" evidence="2">
    <location>
        <begin position="1068"/>
        <end position="1084"/>
    </location>
</feature>
<feature type="region of interest" description="Disordered" evidence="2">
    <location>
        <begin position="358"/>
        <end position="491"/>
    </location>
</feature>
<feature type="region of interest" description="Disordered" evidence="2">
    <location>
        <begin position="533"/>
        <end position="563"/>
    </location>
</feature>
<gene>
    <name evidence="4" type="ORF">SCF082_LOCUS18481</name>
</gene>
<keyword evidence="5" id="KW-1185">Reference proteome</keyword>
<feature type="compositionally biased region" description="Low complexity" evidence="2">
    <location>
        <begin position="73"/>
        <end position="87"/>
    </location>
</feature>
<dbReference type="PROSITE" id="PS50084">
    <property type="entry name" value="KH_TYPE_1"/>
    <property type="match status" value="1"/>
</dbReference>
<feature type="compositionally biased region" description="Basic and acidic residues" evidence="2">
    <location>
        <begin position="1263"/>
        <end position="1277"/>
    </location>
</feature>
<feature type="region of interest" description="Disordered" evidence="2">
    <location>
        <begin position="650"/>
        <end position="684"/>
    </location>
</feature>
<feature type="region of interest" description="Disordered" evidence="2">
    <location>
        <begin position="1370"/>
        <end position="1449"/>
    </location>
</feature>
<dbReference type="SUPFAM" id="SSF54791">
    <property type="entry name" value="Eukaryotic type KH-domain (KH-domain type I)"/>
    <property type="match status" value="1"/>
</dbReference>
<feature type="region of interest" description="Disordered" evidence="2">
    <location>
        <begin position="933"/>
        <end position="1180"/>
    </location>
</feature>
<feature type="compositionally biased region" description="Pro residues" evidence="2">
    <location>
        <begin position="660"/>
        <end position="670"/>
    </location>
</feature>
<dbReference type="PROSITE" id="PS50096">
    <property type="entry name" value="IQ"/>
    <property type="match status" value="1"/>
</dbReference>
<keyword evidence="1" id="KW-0694">RNA-binding</keyword>
<dbReference type="Pfam" id="PF00013">
    <property type="entry name" value="KH_1"/>
    <property type="match status" value="1"/>
</dbReference>
<reference evidence="4 5" key="1">
    <citation type="submission" date="2024-02" db="EMBL/GenBank/DDBJ databases">
        <authorList>
            <person name="Chen Y."/>
            <person name="Shah S."/>
            <person name="Dougan E. K."/>
            <person name="Thang M."/>
            <person name="Chan C."/>
        </authorList>
    </citation>
    <scope>NUCLEOTIDE SEQUENCE [LARGE SCALE GENOMIC DNA]</scope>
</reference>
<feature type="compositionally biased region" description="Basic and acidic residues" evidence="2">
    <location>
        <begin position="1286"/>
        <end position="1309"/>
    </location>
</feature>
<feature type="compositionally biased region" description="Basic and acidic residues" evidence="2">
    <location>
        <begin position="55"/>
        <end position="65"/>
    </location>
</feature>
<dbReference type="InterPro" id="IPR036612">
    <property type="entry name" value="KH_dom_type_1_sf"/>
</dbReference>
<feature type="compositionally biased region" description="Basic and acidic residues" evidence="2">
    <location>
        <begin position="1"/>
        <end position="12"/>
    </location>
</feature>
<comment type="caution">
    <text evidence="4">The sequence shown here is derived from an EMBL/GenBank/DDBJ whole genome shotgun (WGS) entry which is preliminary data.</text>
</comment>
<feature type="compositionally biased region" description="Basic and acidic residues" evidence="2">
    <location>
        <begin position="1004"/>
        <end position="1016"/>
    </location>
</feature>
<feature type="domain" description="K Homology" evidence="3">
    <location>
        <begin position="1178"/>
        <end position="1248"/>
    </location>
</feature>
<evidence type="ECO:0000256" key="2">
    <source>
        <dbReference type="SAM" id="MobiDB-lite"/>
    </source>
</evidence>
<name>A0ABP0KPB6_9DINO</name>
<dbReference type="SMART" id="SM00322">
    <property type="entry name" value="KH"/>
    <property type="match status" value="1"/>
</dbReference>
<dbReference type="InterPro" id="IPR004088">
    <property type="entry name" value="KH_dom_type_1"/>
</dbReference>
<feature type="compositionally biased region" description="Low complexity" evidence="2">
    <location>
        <begin position="1085"/>
        <end position="1096"/>
    </location>
</feature>
<dbReference type="CDD" id="cd00105">
    <property type="entry name" value="KH-I"/>
    <property type="match status" value="1"/>
</dbReference>
<evidence type="ECO:0000313" key="4">
    <source>
        <dbReference type="EMBL" id="CAK9028705.1"/>
    </source>
</evidence>
<feature type="region of interest" description="Disordered" evidence="2">
    <location>
        <begin position="1254"/>
        <end position="1320"/>
    </location>
</feature>
<dbReference type="Proteomes" id="UP001642464">
    <property type="component" value="Unassembled WGS sequence"/>
</dbReference>
<sequence>MSKWVAKRDDVMAKGGGHGANGLDHSGKGIGKDAGAAARQAGEIRRLIRLAAQEARGDPRRKSQSEEVNGFKSGPVGPPVGSSSLASSEAWEGGYEGYWNEWSSSWSEWGWQSKDWKSSKGKGDPWSYESKDGAGPWQEAWDWEEDLWDEEYEEWDEYITVKDSTVRVELSGAELGDADLKELMQYLDEYMQRYVEENGHYALNIDLSCNSYVTDSGVLSHLVPFLQKWPICQRLKLYKNALGDQTLKALSSWVADGYAHELHLSDLSGKVSSDAVLHLLKEIHRKQNYPCSKGKGKCPLWLRLENNGIINVDGLLEKAHSLGIAVTLVDKADLARVRPGGKGKDQKDPNTAVHLVMFRSQDRRRGKGHGQEELYEDSADGHSRPTSPPDPARSKGQEEEEDKKGKDGKKKDGDATKFGRAAPTKPLTASDLQMGAASYRTQMSKHPGPPSQPPQALKAQAKPGKIDIGSAAAFPSLGGPTETQQSWGPNLQAAVAWGSAPTTVFAAPKPKPPASPVLGPVPKDVAVQEMKEIKETKEKPGAGKLPGPIGAATHASAPPRAPIGTEARDVMGAIGARPLPPPPTAAPLAPPAVPAVPFVAPTVPAPLAPPDRGDAPEVVHLQKHLEHFQAPVAPPSGPIEALAVGALPSSSAPQLSHAPFAPPPKVPPEAPQTQQEPEQTGRRQVVEEDFTAIYEVPGDIVWKPLSYAEKNILKARKKIREVEKIEEAYSMTGKLEPGQLAKVHRKAELEQELRVYEQRSHAQGGRNLQELEKAEQWRKMHERYEHAATNIQKVLRKCLVKKQLPELQEEAKARAAKRDFAAKQIQKVIRTYRQKVSLQAVQAVESARDGEEVKESHCPPDVSVEVPSQSLTLESAPPTAVAALGFRLPPPGTVTRKDVGQATSWQVEAEDPYEDYEANPAATFLKRIGHDWQEPQELPPEPPAIDDSWNTGYEPSAAAVHEPQRTEADTAQKIEPQEPLEELDESPRRANGHLPGPENVEVFEAQKHSEEPKLAEAFEADGAEERKEETPSVKPMAPAEGSALAKFLQRIGTAPAQADAVQRREAQVEQTEPTKQADTPSPALQPSQPFKPSPSQEAPEASDEASQTAPQTVSPPLEPKMSPPQVAGFSKFFQRVTGISPPQEAKLVESEVVQERKGQESETQKPSEEGGMSDDDGEKVQEVHKIDHKYVGLVIGKDGSTIKFFKNQSGASIEIDQTLPPGMPRMVIYRGTKKQVANAVKLVDGLVLRAKEDEKTANAAGTSRRDKDEKGQPDGRTDLPLWRRGKPGEDEKAFERRNRKEWNKPKEIEAAPSGSLTGLTSAMRPAWMRPKEQEEKFQDKCVWSEQKYSRGLLLQAKQKILKMKAYEVPEEMMTMTTGPRPKHRKEKDGDDHEDEEERKERKRKAREAKEAARAEHQPEEAPKEPEAKHEAKPQPSAVTSSYRNLPGDSKEMLKLKKKLREIQKIEDSMAAGESVEPLQAEKLNKKEAYLEELRLFESFVNEGDLET</sequence>
<feature type="compositionally biased region" description="Basic and acidic residues" evidence="2">
    <location>
        <begin position="392"/>
        <end position="417"/>
    </location>
</feature>
<feature type="compositionally biased region" description="Basic and acidic residues" evidence="2">
    <location>
        <begin position="1407"/>
        <end position="1432"/>
    </location>
</feature>
<proteinExistence type="predicted"/>
<accession>A0ABP0KPB6</accession>
<evidence type="ECO:0000256" key="1">
    <source>
        <dbReference type="PROSITE-ProRule" id="PRU00117"/>
    </source>
</evidence>
<feature type="region of interest" description="Disordered" evidence="2">
    <location>
        <begin position="1"/>
        <end position="87"/>
    </location>
</feature>
<dbReference type="Gene3D" id="3.30.1370.10">
    <property type="entry name" value="K Homology domain, type 1"/>
    <property type="match status" value="1"/>
</dbReference>
<evidence type="ECO:0000259" key="3">
    <source>
        <dbReference type="SMART" id="SM00322"/>
    </source>
</evidence>
<feature type="compositionally biased region" description="Basic and acidic residues" evidence="2">
    <location>
        <begin position="1146"/>
        <end position="1168"/>
    </location>
</feature>
<evidence type="ECO:0000313" key="5">
    <source>
        <dbReference type="Proteomes" id="UP001642464"/>
    </source>
</evidence>